<feature type="region of interest" description="Disordered" evidence="1">
    <location>
        <begin position="147"/>
        <end position="241"/>
    </location>
</feature>
<evidence type="ECO:0000313" key="3">
    <source>
        <dbReference type="Proteomes" id="UP001408356"/>
    </source>
</evidence>
<proteinExistence type="predicted"/>
<reference evidence="2 3" key="1">
    <citation type="journal article" date="2024" name="J. Plant Pathol.">
        <title>Sequence and assembly of the genome of Seiridium unicorne, isolate CBS 538.82, causal agent of cypress canker disease.</title>
        <authorList>
            <person name="Scali E."/>
            <person name="Rocca G.D."/>
            <person name="Danti R."/>
            <person name="Garbelotto M."/>
            <person name="Barberini S."/>
            <person name="Baroncelli R."/>
            <person name="Emiliani G."/>
        </authorList>
    </citation>
    <scope>NUCLEOTIDE SEQUENCE [LARGE SCALE GENOMIC DNA]</scope>
    <source>
        <strain evidence="2 3">BM-138-508</strain>
    </source>
</reference>
<organism evidence="2 3">
    <name type="scientific">Seiridium unicorne</name>
    <dbReference type="NCBI Taxonomy" id="138068"/>
    <lineage>
        <taxon>Eukaryota</taxon>
        <taxon>Fungi</taxon>
        <taxon>Dikarya</taxon>
        <taxon>Ascomycota</taxon>
        <taxon>Pezizomycotina</taxon>
        <taxon>Sordariomycetes</taxon>
        <taxon>Xylariomycetidae</taxon>
        <taxon>Amphisphaeriales</taxon>
        <taxon>Sporocadaceae</taxon>
        <taxon>Seiridium</taxon>
    </lineage>
</organism>
<feature type="compositionally biased region" description="Pro residues" evidence="1">
    <location>
        <begin position="214"/>
        <end position="232"/>
    </location>
</feature>
<comment type="caution">
    <text evidence="2">The sequence shown here is derived from an EMBL/GenBank/DDBJ whole genome shotgun (WGS) entry which is preliminary data.</text>
</comment>
<protein>
    <submittedName>
        <fullName evidence="2">Uncharacterized protein</fullName>
    </submittedName>
</protein>
<dbReference type="EMBL" id="JARVKF010000223">
    <property type="protein sequence ID" value="KAK9420628.1"/>
    <property type="molecule type" value="Genomic_DNA"/>
</dbReference>
<dbReference type="Proteomes" id="UP001408356">
    <property type="component" value="Unassembled WGS sequence"/>
</dbReference>
<gene>
    <name evidence="2" type="ORF">SUNI508_00719</name>
</gene>
<evidence type="ECO:0000313" key="2">
    <source>
        <dbReference type="EMBL" id="KAK9420628.1"/>
    </source>
</evidence>
<evidence type="ECO:0000256" key="1">
    <source>
        <dbReference type="SAM" id="MobiDB-lite"/>
    </source>
</evidence>
<sequence length="241" mass="27169">MQPREFKPRKSIIRMDPDCAICHAPATLQCDCEAKGLEVAVRQAEQRMMQSIYNDIRSWVRAHAQDYILEYFRLLTERRKSQHSAHMERLTAHAYHYYNAPPHPNEVAHAEAGLKRGIDEDWQASVQRYPEVLEYFYSLVEFTLPGDDEAAVKDPPLSALDGSRKASRRSTAGALAHGRDRPPPPPRGRTPPVMPPIERRSGRTTAPPMSGMGHPPPPPSRRMSYRPPPPPGSYYGAGPPF</sequence>
<accession>A0ABR2V1U5</accession>
<keyword evidence="3" id="KW-1185">Reference proteome</keyword>
<name>A0ABR2V1U5_9PEZI</name>
<feature type="compositionally biased region" description="Pro residues" evidence="1">
    <location>
        <begin position="183"/>
        <end position="195"/>
    </location>
</feature>